<evidence type="ECO:0000313" key="7">
    <source>
        <dbReference type="Proteomes" id="UP000022141"/>
    </source>
</evidence>
<dbReference type="Gene3D" id="1.10.287.470">
    <property type="entry name" value="Helix hairpin bin"/>
    <property type="match status" value="1"/>
</dbReference>
<reference evidence="6" key="1">
    <citation type="submission" date="2014-02" db="EMBL/GenBank/DDBJ databases">
        <title>Expanding our view of genomic diversity in Candidatus Accumulibacter clades.</title>
        <authorList>
            <person name="Skennerton C.T."/>
            <person name="Barr J.J."/>
            <person name="Slater F.R."/>
            <person name="Bond P.L."/>
            <person name="Tyson G.W."/>
        </authorList>
    </citation>
    <scope>NUCLEOTIDE SEQUENCE [LARGE SCALE GENOMIC DNA]</scope>
</reference>
<dbReference type="Gene3D" id="2.40.50.100">
    <property type="match status" value="1"/>
</dbReference>
<evidence type="ECO:0000256" key="2">
    <source>
        <dbReference type="SAM" id="SignalP"/>
    </source>
</evidence>
<feature type="domain" description="CusB-like beta-barrel" evidence="4">
    <location>
        <begin position="190"/>
        <end position="263"/>
    </location>
</feature>
<protein>
    <submittedName>
        <fullName evidence="6">Efflux pump periplasmic linker BepF</fullName>
    </submittedName>
</protein>
<dbReference type="Pfam" id="PF25917">
    <property type="entry name" value="BSH_RND"/>
    <property type="match status" value="1"/>
</dbReference>
<comment type="caution">
    <text evidence="6">The sequence shown here is derived from an EMBL/GenBank/DDBJ whole genome shotgun (WGS) entry which is preliminary data.</text>
</comment>
<dbReference type="Pfam" id="PF25954">
    <property type="entry name" value="Beta-barrel_RND_2"/>
    <property type="match status" value="1"/>
</dbReference>
<dbReference type="InterPro" id="IPR006143">
    <property type="entry name" value="RND_pump_MFP"/>
</dbReference>
<feature type="domain" description="YknX-like C-terminal permuted SH3-like" evidence="5">
    <location>
        <begin position="268"/>
        <end position="336"/>
    </location>
</feature>
<dbReference type="Proteomes" id="UP000022141">
    <property type="component" value="Unassembled WGS sequence"/>
</dbReference>
<dbReference type="NCBIfam" id="TIGR01730">
    <property type="entry name" value="RND_mfp"/>
    <property type="match status" value="1"/>
</dbReference>
<evidence type="ECO:0000259" key="3">
    <source>
        <dbReference type="Pfam" id="PF25917"/>
    </source>
</evidence>
<feature type="signal peptide" evidence="2">
    <location>
        <begin position="1"/>
        <end position="23"/>
    </location>
</feature>
<dbReference type="GO" id="GO:1990281">
    <property type="term" value="C:efflux pump complex"/>
    <property type="evidence" value="ECO:0007669"/>
    <property type="project" value="TreeGrafter"/>
</dbReference>
<dbReference type="PANTHER" id="PTHR30469">
    <property type="entry name" value="MULTIDRUG RESISTANCE PROTEIN MDTA"/>
    <property type="match status" value="1"/>
</dbReference>
<comment type="similarity">
    <text evidence="1">Belongs to the membrane fusion protein (MFP) (TC 8.A.1) family.</text>
</comment>
<dbReference type="SUPFAM" id="SSF111369">
    <property type="entry name" value="HlyD-like secretion proteins"/>
    <property type="match status" value="1"/>
</dbReference>
<dbReference type="eggNOG" id="COG0845">
    <property type="taxonomic scope" value="Bacteria"/>
</dbReference>
<dbReference type="STRING" id="1454004.AW11_02008"/>
<feature type="domain" description="Multidrug resistance protein MdtA-like barrel-sandwich hybrid" evidence="3">
    <location>
        <begin position="56"/>
        <end position="176"/>
    </location>
</feature>
<dbReference type="EMBL" id="JEMY01000025">
    <property type="protein sequence ID" value="EXI88734.1"/>
    <property type="molecule type" value="Genomic_DNA"/>
</dbReference>
<organism evidence="6 7">
    <name type="scientific">Accumulibacter regalis</name>
    <dbReference type="NCBI Taxonomy" id="522306"/>
    <lineage>
        <taxon>Bacteria</taxon>
        <taxon>Pseudomonadati</taxon>
        <taxon>Pseudomonadota</taxon>
        <taxon>Betaproteobacteria</taxon>
        <taxon>Candidatus Accumulibacter</taxon>
    </lineage>
</organism>
<feature type="chain" id="PRO_5001463491" evidence="2">
    <location>
        <begin position="24"/>
        <end position="360"/>
    </location>
</feature>
<proteinExistence type="inferred from homology"/>
<evidence type="ECO:0000313" key="6">
    <source>
        <dbReference type="EMBL" id="EXI88734.1"/>
    </source>
</evidence>
<sequence>MRSATDLPLLLAGVALLCAAALAAEPPPAGVIVAPVRQVQFADTIEALGTVAAVESVALTATVTETVGAIHFDDGDRVEKGQLLAELSSREEHAQLDEARATVSEALRQYQRFQSLAARGTAARSLLDERQRDWETARARLAAIESRLADRLIKAPFAGVVGLRDLSVGALVEPGDLITTLDDDSTVKLELPVSATYLQQLRPGLEVLASSRAFPGRSFSGTVKAVNSRIDPVTRSIRVRATLPNPEHLLRPGMLMQVVVQQEPRTTLVIPEESLLPLAERQYVFVVGADSRVDRREVQIGGRRPGLVEVDKGLAANEQVVTHGHLQLRPGQAVRVLAIDDGSRSLPELLRTLPGGVGSP</sequence>
<dbReference type="InterPro" id="IPR058637">
    <property type="entry name" value="YknX-like_C"/>
</dbReference>
<evidence type="ECO:0000259" key="5">
    <source>
        <dbReference type="Pfam" id="PF25989"/>
    </source>
</evidence>
<evidence type="ECO:0000259" key="4">
    <source>
        <dbReference type="Pfam" id="PF25954"/>
    </source>
</evidence>
<dbReference type="Gene3D" id="2.40.30.170">
    <property type="match status" value="1"/>
</dbReference>
<accession>A0A011RBZ0</accession>
<evidence type="ECO:0000256" key="1">
    <source>
        <dbReference type="ARBA" id="ARBA00009477"/>
    </source>
</evidence>
<dbReference type="AlphaFoldDB" id="A0A011RBZ0"/>
<gene>
    <name evidence="6" type="primary">bepF</name>
    <name evidence="6" type="ORF">AW11_02008</name>
</gene>
<dbReference type="Gene3D" id="2.40.420.20">
    <property type="match status" value="1"/>
</dbReference>
<dbReference type="InterPro" id="IPR058625">
    <property type="entry name" value="MdtA-like_BSH"/>
</dbReference>
<dbReference type="Pfam" id="PF25989">
    <property type="entry name" value="YknX_C"/>
    <property type="match status" value="1"/>
</dbReference>
<name>A0A011RBZ0_ACCRE</name>
<dbReference type="PANTHER" id="PTHR30469:SF16">
    <property type="entry name" value="HAE1 FAMILY EFFLUX PUMP MFP COMPONENT"/>
    <property type="match status" value="1"/>
</dbReference>
<keyword evidence="2" id="KW-0732">Signal</keyword>
<dbReference type="GO" id="GO:0015562">
    <property type="term" value="F:efflux transmembrane transporter activity"/>
    <property type="evidence" value="ECO:0007669"/>
    <property type="project" value="TreeGrafter"/>
</dbReference>
<dbReference type="FunFam" id="2.40.30.170:FF:000010">
    <property type="entry name" value="Efflux RND transporter periplasmic adaptor subunit"/>
    <property type="match status" value="1"/>
</dbReference>
<keyword evidence="7" id="KW-1185">Reference proteome</keyword>
<dbReference type="InterPro" id="IPR058792">
    <property type="entry name" value="Beta-barrel_RND_2"/>
</dbReference>
<dbReference type="PATRIC" id="fig|1454004.3.peg.2074"/>